<dbReference type="Pfam" id="PF06841">
    <property type="entry name" value="Phage_T4_gp19"/>
    <property type="match status" value="1"/>
</dbReference>
<dbReference type="EMBL" id="NQWI01000065">
    <property type="protein sequence ID" value="PDW02497.1"/>
    <property type="molecule type" value="Genomic_DNA"/>
</dbReference>
<name>A0A2A6RHF2_9CHLR</name>
<evidence type="ECO:0008006" key="3">
    <source>
        <dbReference type="Google" id="ProtNLM"/>
    </source>
</evidence>
<dbReference type="GO" id="GO:0005198">
    <property type="term" value="F:structural molecule activity"/>
    <property type="evidence" value="ECO:0007669"/>
    <property type="project" value="InterPro"/>
</dbReference>
<dbReference type="PANTHER" id="PTHR38009:SF1">
    <property type="entry name" value="CONSERVED HYPOTHETICAL PHAGE TAIL PROTEIN"/>
    <property type="match status" value="1"/>
</dbReference>
<keyword evidence="2" id="KW-1185">Reference proteome</keyword>
<protein>
    <recommendedName>
        <fullName evidence="3">Phage tail protein</fullName>
    </recommendedName>
</protein>
<evidence type="ECO:0000313" key="2">
    <source>
        <dbReference type="Proteomes" id="UP000220527"/>
    </source>
</evidence>
<evidence type="ECO:0000313" key="1">
    <source>
        <dbReference type="EMBL" id="PDW02497.1"/>
    </source>
</evidence>
<proteinExistence type="predicted"/>
<dbReference type="RefSeq" id="WP_097644670.1">
    <property type="nucleotide sequence ID" value="NZ_NQWI01000065.1"/>
</dbReference>
<reference evidence="2" key="1">
    <citation type="submission" date="2017-08" db="EMBL/GenBank/DDBJ databases">
        <authorList>
            <person name="Grouzdev D.S."/>
            <person name="Gaisin V.A."/>
            <person name="Rysina M.S."/>
            <person name="Gorlenko V.M."/>
        </authorList>
    </citation>
    <scope>NUCLEOTIDE SEQUENCE [LARGE SCALE GENOMIC DNA]</scope>
    <source>
        <strain evidence="2">Kir15-3F</strain>
    </source>
</reference>
<dbReference type="InterPro" id="IPR011747">
    <property type="entry name" value="CHP02241"/>
</dbReference>
<organism evidence="1 2">
    <name type="scientific">Candidatus Viridilinea mediisalina</name>
    <dbReference type="NCBI Taxonomy" id="2024553"/>
    <lineage>
        <taxon>Bacteria</taxon>
        <taxon>Bacillati</taxon>
        <taxon>Chloroflexota</taxon>
        <taxon>Chloroflexia</taxon>
        <taxon>Chloroflexales</taxon>
        <taxon>Chloroflexineae</taxon>
        <taxon>Oscillochloridaceae</taxon>
        <taxon>Candidatus Viridilinea</taxon>
    </lineage>
</organism>
<accession>A0A2A6RHF2</accession>
<dbReference type="AlphaFoldDB" id="A0A2A6RHF2"/>
<dbReference type="PANTHER" id="PTHR38009">
    <property type="entry name" value="CONSERVED HYPOTHETICAL PHAGE TAIL PROTEIN"/>
    <property type="match status" value="1"/>
</dbReference>
<gene>
    <name evidence="1" type="ORF">CJ255_13710</name>
</gene>
<sequence length="155" mass="17149">MATTMSAQREEDPLQAHRCTVEFGNQIEGLIISFDGLESKNEICEADGMGSGGVDRPTSRTPGVLSVDPIDIQLFVLKDDTFFEDWFAEINQGKITEGTRNGAITLYDSLDEAVAQWEIQGAWPSKLAYTDLDSQSNDAMKVTVTLVYESFERLS</sequence>
<comment type="caution">
    <text evidence="1">The sequence shown here is derived from an EMBL/GenBank/DDBJ whole genome shotgun (WGS) entry which is preliminary data.</text>
</comment>
<dbReference type="Proteomes" id="UP000220527">
    <property type="component" value="Unassembled WGS sequence"/>
</dbReference>
<dbReference type="InterPro" id="IPR010667">
    <property type="entry name" value="Phage_T4_Gp19"/>
</dbReference>
<dbReference type="OrthoDB" id="73314at2"/>